<keyword evidence="2" id="KW-1185">Reference proteome</keyword>
<protein>
    <submittedName>
        <fullName evidence="1">Uncharacterized protein</fullName>
    </submittedName>
</protein>
<gene>
    <name evidence="1" type="ORF">UR08_06960</name>
</gene>
<organism evidence="1 2">
    <name type="scientific">Listeria kieliensis</name>
    <dbReference type="NCBI Taxonomy" id="1621700"/>
    <lineage>
        <taxon>Bacteria</taxon>
        <taxon>Bacillati</taxon>
        <taxon>Bacillota</taxon>
        <taxon>Bacilli</taxon>
        <taxon>Bacillales</taxon>
        <taxon>Listeriaceae</taxon>
        <taxon>Listeria</taxon>
    </lineage>
</organism>
<comment type="caution">
    <text evidence="1">The sequence shown here is derived from an EMBL/GenBank/DDBJ whole genome shotgun (WGS) entry which is preliminary data.</text>
</comment>
<dbReference type="Proteomes" id="UP000257055">
    <property type="component" value="Unassembled WGS sequence"/>
</dbReference>
<accession>A0A3D8TSK5</accession>
<evidence type="ECO:0000313" key="2">
    <source>
        <dbReference type="Proteomes" id="UP000257055"/>
    </source>
</evidence>
<reference evidence="2" key="1">
    <citation type="submission" date="2015-04" db="EMBL/GenBank/DDBJ databases">
        <authorList>
            <person name="Schardt J."/>
            <person name="Mueller-Herbst S."/>
            <person name="Scherer S."/>
            <person name="Huptas C."/>
        </authorList>
    </citation>
    <scope>NUCLEOTIDE SEQUENCE [LARGE SCALE GENOMIC DNA]</scope>
    <source>
        <strain evidence="2">Kiel-L1</strain>
    </source>
</reference>
<name>A0A3D8TSK5_9LIST</name>
<dbReference type="AlphaFoldDB" id="A0A3D8TSK5"/>
<dbReference type="EMBL" id="LARY01000002">
    <property type="protein sequence ID" value="RDX00716.1"/>
    <property type="molecule type" value="Genomic_DNA"/>
</dbReference>
<sequence length="95" mass="10889">MENDLLALAGIYFGINYQIVDEQENNYWVTKMGKLLMQAKDDEDQCAIADLLADSAYPHVRETVFNFYRQLTNRGVSKEVSINIIENTKLINSRG</sequence>
<evidence type="ECO:0000313" key="1">
    <source>
        <dbReference type="EMBL" id="RDX00716.1"/>
    </source>
</evidence>
<proteinExistence type="predicted"/>
<dbReference type="RefSeq" id="WP_115752957.1">
    <property type="nucleotide sequence ID" value="NZ_LARY01000002.1"/>
</dbReference>